<evidence type="ECO:0000259" key="5">
    <source>
        <dbReference type="Pfam" id="PF01582"/>
    </source>
</evidence>
<dbReference type="Pfam" id="PF00931">
    <property type="entry name" value="NB-ARC"/>
    <property type="match status" value="1"/>
</dbReference>
<gene>
    <name evidence="7" type="ORF">KC19_9G061500</name>
</gene>
<reference evidence="7" key="1">
    <citation type="submission" date="2020-06" db="EMBL/GenBank/DDBJ databases">
        <title>WGS assembly of Ceratodon purpureus strain R40.</title>
        <authorList>
            <person name="Carey S.B."/>
            <person name="Jenkins J."/>
            <person name="Shu S."/>
            <person name="Lovell J.T."/>
            <person name="Sreedasyam A."/>
            <person name="Maumus F."/>
            <person name="Tiley G.P."/>
            <person name="Fernandez-Pozo N."/>
            <person name="Barry K."/>
            <person name="Chen C."/>
            <person name="Wang M."/>
            <person name="Lipzen A."/>
            <person name="Daum C."/>
            <person name="Saski C.A."/>
            <person name="Payton A.C."/>
            <person name="Mcbreen J.C."/>
            <person name="Conrad R.E."/>
            <person name="Kollar L.M."/>
            <person name="Olsson S."/>
            <person name="Huttunen S."/>
            <person name="Landis J.B."/>
            <person name="Wickett N.J."/>
            <person name="Johnson M.G."/>
            <person name="Rensing S.A."/>
            <person name="Grimwood J."/>
            <person name="Schmutz J."/>
            <person name="Mcdaniel S.F."/>
        </authorList>
    </citation>
    <scope>NUCLEOTIDE SEQUENCE</scope>
    <source>
        <strain evidence="7">R40</strain>
    </source>
</reference>
<evidence type="ECO:0000256" key="2">
    <source>
        <dbReference type="ARBA" id="ARBA00022737"/>
    </source>
</evidence>
<dbReference type="PANTHER" id="PTHR11017">
    <property type="entry name" value="LEUCINE-RICH REPEAT-CONTAINING PROTEIN"/>
    <property type="match status" value="1"/>
</dbReference>
<feature type="domain" description="Disease resistance protein Roq1-like winged-helix" evidence="6">
    <location>
        <begin position="343"/>
        <end position="416"/>
    </location>
</feature>
<dbReference type="Gene3D" id="1.10.8.430">
    <property type="entry name" value="Helical domain of apoptotic protease-activating factors"/>
    <property type="match status" value="1"/>
</dbReference>
<dbReference type="EMBL" id="CM026430">
    <property type="protein sequence ID" value="KAG0561394.1"/>
    <property type="molecule type" value="Genomic_DNA"/>
</dbReference>
<dbReference type="InterPro" id="IPR000157">
    <property type="entry name" value="TIR_dom"/>
</dbReference>
<dbReference type="Gene3D" id="3.80.10.10">
    <property type="entry name" value="Ribonuclease Inhibitor"/>
    <property type="match status" value="4"/>
</dbReference>
<evidence type="ECO:0000313" key="7">
    <source>
        <dbReference type="EMBL" id="KAG0561394.1"/>
    </source>
</evidence>
<dbReference type="Gene3D" id="3.40.50.10140">
    <property type="entry name" value="Toll/interleukin-1 receptor homology (TIR) domain"/>
    <property type="match status" value="1"/>
</dbReference>
<feature type="domain" description="TIR" evidence="5">
    <location>
        <begin position="4"/>
        <end position="85"/>
    </location>
</feature>
<dbReference type="InterPro" id="IPR042197">
    <property type="entry name" value="Apaf_helical"/>
</dbReference>
<evidence type="ECO:0000256" key="3">
    <source>
        <dbReference type="ARBA" id="ARBA00022821"/>
    </source>
</evidence>
<accession>A0A8T0GTA3</accession>
<proteinExistence type="predicted"/>
<organism evidence="7 8">
    <name type="scientific">Ceratodon purpureus</name>
    <name type="common">Fire moss</name>
    <name type="synonym">Dicranum purpureum</name>
    <dbReference type="NCBI Taxonomy" id="3225"/>
    <lineage>
        <taxon>Eukaryota</taxon>
        <taxon>Viridiplantae</taxon>
        <taxon>Streptophyta</taxon>
        <taxon>Embryophyta</taxon>
        <taxon>Bryophyta</taxon>
        <taxon>Bryophytina</taxon>
        <taxon>Bryopsida</taxon>
        <taxon>Dicranidae</taxon>
        <taxon>Pseudoditrichales</taxon>
        <taxon>Ditrichaceae</taxon>
        <taxon>Ceratodon</taxon>
    </lineage>
</organism>
<evidence type="ECO:0000259" key="6">
    <source>
        <dbReference type="Pfam" id="PF23282"/>
    </source>
</evidence>
<dbReference type="GO" id="GO:0006952">
    <property type="term" value="P:defense response"/>
    <property type="evidence" value="ECO:0007669"/>
    <property type="project" value="UniProtKB-KW"/>
</dbReference>
<dbReference type="GO" id="GO:0043531">
    <property type="term" value="F:ADP binding"/>
    <property type="evidence" value="ECO:0007669"/>
    <property type="project" value="InterPro"/>
</dbReference>
<dbReference type="Pfam" id="PF00560">
    <property type="entry name" value="LRR_1"/>
    <property type="match status" value="4"/>
</dbReference>
<evidence type="ECO:0000259" key="4">
    <source>
        <dbReference type="Pfam" id="PF00931"/>
    </source>
</evidence>
<dbReference type="SUPFAM" id="SSF52047">
    <property type="entry name" value="RNI-like"/>
    <property type="match status" value="1"/>
</dbReference>
<dbReference type="InterPro" id="IPR036390">
    <property type="entry name" value="WH_DNA-bd_sf"/>
</dbReference>
<dbReference type="PRINTS" id="PR00364">
    <property type="entry name" value="DISEASERSIST"/>
</dbReference>
<dbReference type="InterPro" id="IPR035897">
    <property type="entry name" value="Toll_tir_struct_dom_sf"/>
</dbReference>
<keyword evidence="8" id="KW-1185">Reference proteome</keyword>
<dbReference type="SUPFAM" id="SSF52540">
    <property type="entry name" value="P-loop containing nucleoside triphosphate hydrolases"/>
    <property type="match status" value="1"/>
</dbReference>
<dbReference type="InterPro" id="IPR032675">
    <property type="entry name" value="LRR_dom_sf"/>
</dbReference>
<dbReference type="Pfam" id="PF23282">
    <property type="entry name" value="WHD_ROQ1"/>
    <property type="match status" value="1"/>
</dbReference>
<dbReference type="PANTHER" id="PTHR11017:SF385">
    <property type="entry name" value="DISEASE RESISTANCE PROTEIN (TIR-NBS-LRR CLASS)-RELATED"/>
    <property type="match status" value="1"/>
</dbReference>
<dbReference type="Proteomes" id="UP000822688">
    <property type="component" value="Chromosome 9"/>
</dbReference>
<dbReference type="SUPFAM" id="SSF46785">
    <property type="entry name" value="Winged helix' DNA-binding domain"/>
    <property type="match status" value="1"/>
</dbReference>
<dbReference type="InterPro" id="IPR001611">
    <property type="entry name" value="Leu-rich_rpt"/>
</dbReference>
<evidence type="ECO:0008006" key="9">
    <source>
        <dbReference type="Google" id="ProtNLM"/>
    </source>
</evidence>
<dbReference type="Gene3D" id="3.40.50.300">
    <property type="entry name" value="P-loop containing nucleotide triphosphate hydrolases"/>
    <property type="match status" value="1"/>
</dbReference>
<dbReference type="SMART" id="SM00369">
    <property type="entry name" value="LRR_TYP"/>
    <property type="match status" value="11"/>
</dbReference>
<dbReference type="AlphaFoldDB" id="A0A8T0GTA3"/>
<dbReference type="InterPro" id="IPR002182">
    <property type="entry name" value="NB-ARC"/>
</dbReference>
<dbReference type="Pfam" id="PF01582">
    <property type="entry name" value="TIR"/>
    <property type="match status" value="1"/>
</dbReference>
<dbReference type="SUPFAM" id="SSF52058">
    <property type="entry name" value="L domain-like"/>
    <property type="match status" value="1"/>
</dbReference>
<sequence>MLESKKPMIPIFYDVEPQNLRWPENQNGPFAKAFCQHKVRGRHQDVERWTKALGEAANVTGFRLVDYVCEWKLVEEVVVAVLKALPPPPLLAHARHSVGLEERCAHVINMLHQMGDNVGILGICGMGGMGKTILVKEVFNQEQSRFKNKCFLKDVKDAKSSTSIMDLQKKMVTDLLGDDVMKLSGDCARWFEMIQRQKILLVVDDISETNQFYELIPNLSRLVPGSRVLITSRASDILNNIMVDIPHHALYPMPGLSLSNSVELFIRCAFRKVKLDDVDITFQESVNKVSKACGGVPLALEVMGRFLADKLNERECWMEVISGLRSNGDILKSLKISYDGLTNKDDKQMFVDIACFMLGHPMHVALAVWDSIEDYKSPSWSLKRLIDKCLVNVDDKGLLRMHDLLRDMGRNIVEEKASEKQKSPSLIWSSSLAVKVVQMKHGLKKVLGLSLVGVDSCTAWHAEAFAKMKELRYLLLDGCSINGNFSIWSKDLRWLQWRYCPLEVLPWNLKLPYLSVLNLNNSSNLTHVWHEDLEECPYQRLQILLLNNCQKLDKLPPTSSTLKELKVLDVTATALETLPKDFGELCNLVKVYFSYCKKLVGLPESFGNLSKLEELKLDGCELVQSLPGSFCKLTMLRVLDVNGTALEGLPDDFGELCNLVRVDFSYCKKLVGLPESFGDLSKLKELRLYSCKLVQRLPASFCKLTKLKVLYVSGTALEGLPDDFGELCNLVRVNLSDCKLVGLPESFGDLSKLEELRLQGCELVQSLPGSFCKLTMLKVLYVSGTALEGLPDDFGNLCNLVKVYFSHSKKLVGLPESFGNLSKLEELRLYWCRLVQSLPGSFCKLTKLRVLDVNGTALEGLPDDFGELCNLVRVDFSYCKKLVGLPESFRNLSHLEVLKLHGCELVQSLPGSFCKLAKLKRFEGGDGLTW</sequence>
<evidence type="ECO:0000313" key="8">
    <source>
        <dbReference type="Proteomes" id="UP000822688"/>
    </source>
</evidence>
<keyword evidence="3" id="KW-0611">Plant defense</keyword>
<name>A0A8T0GTA3_CERPU</name>
<comment type="caution">
    <text evidence="7">The sequence shown here is derived from an EMBL/GenBank/DDBJ whole genome shotgun (WGS) entry which is preliminary data.</text>
</comment>
<dbReference type="GO" id="GO:0007165">
    <property type="term" value="P:signal transduction"/>
    <property type="evidence" value="ECO:0007669"/>
    <property type="project" value="InterPro"/>
</dbReference>
<keyword evidence="2" id="KW-0677">Repeat</keyword>
<dbReference type="InterPro" id="IPR003591">
    <property type="entry name" value="Leu-rich_rpt_typical-subtyp"/>
</dbReference>
<dbReference type="InterPro" id="IPR027417">
    <property type="entry name" value="P-loop_NTPase"/>
</dbReference>
<dbReference type="InterPro" id="IPR058192">
    <property type="entry name" value="WHD_ROQ1-like"/>
</dbReference>
<feature type="domain" description="NB-ARC" evidence="4">
    <location>
        <begin position="102"/>
        <end position="248"/>
    </location>
</feature>
<protein>
    <recommendedName>
        <fullName evidence="9">TIR domain-containing protein</fullName>
    </recommendedName>
</protein>
<evidence type="ECO:0000256" key="1">
    <source>
        <dbReference type="ARBA" id="ARBA00022614"/>
    </source>
</evidence>
<dbReference type="InterPro" id="IPR044974">
    <property type="entry name" value="Disease_R_plants"/>
</dbReference>
<keyword evidence="1" id="KW-0433">Leucine-rich repeat</keyword>